<dbReference type="PANTHER" id="PTHR11645">
    <property type="entry name" value="PYRROLINE-5-CARBOXYLATE REDUCTASE"/>
    <property type="match status" value="1"/>
</dbReference>
<evidence type="ECO:0000256" key="5">
    <source>
        <dbReference type="NCBIfam" id="TIGR00112"/>
    </source>
</evidence>
<dbReference type="Pfam" id="PF14748">
    <property type="entry name" value="P5CR_dimer"/>
    <property type="match status" value="1"/>
</dbReference>
<dbReference type="NCBIfam" id="TIGR00112">
    <property type="entry name" value="proC"/>
    <property type="match status" value="1"/>
</dbReference>
<keyword evidence="4" id="KW-0963">Cytoplasm</keyword>
<organism evidence="9 10">
    <name type="scientific">Hankyongella ginsenosidimutans</name>
    <dbReference type="NCBI Taxonomy" id="1763828"/>
    <lineage>
        <taxon>Bacteria</taxon>
        <taxon>Pseudomonadati</taxon>
        <taxon>Pseudomonadota</taxon>
        <taxon>Alphaproteobacteria</taxon>
        <taxon>Sphingomonadales</taxon>
        <taxon>Sphingomonadaceae</taxon>
        <taxon>Hankyongella</taxon>
    </lineage>
</organism>
<dbReference type="Gene3D" id="3.40.50.720">
    <property type="entry name" value="NAD(P)-binding Rossmann-like Domain"/>
    <property type="match status" value="1"/>
</dbReference>
<dbReference type="InterPro" id="IPR000304">
    <property type="entry name" value="Pyrroline-COOH_reductase"/>
</dbReference>
<dbReference type="EC" id="1.5.1.2" evidence="4 5"/>
<keyword evidence="4" id="KW-0641">Proline biosynthesis</keyword>
<dbReference type="SUPFAM" id="SSF51735">
    <property type="entry name" value="NAD(P)-binding Rossmann-fold domains"/>
    <property type="match status" value="1"/>
</dbReference>
<gene>
    <name evidence="4" type="primary">proC</name>
    <name evidence="9" type="ORF">E6W36_13370</name>
</gene>
<evidence type="ECO:0000256" key="2">
    <source>
        <dbReference type="ARBA" id="ARBA00022857"/>
    </source>
</evidence>
<keyword evidence="3 4" id="KW-0560">Oxidoreductase</keyword>
<evidence type="ECO:0000259" key="7">
    <source>
        <dbReference type="Pfam" id="PF03807"/>
    </source>
</evidence>
<dbReference type="Pfam" id="PF03807">
    <property type="entry name" value="F420_oxidored"/>
    <property type="match status" value="1"/>
</dbReference>
<dbReference type="SUPFAM" id="SSF48179">
    <property type="entry name" value="6-phosphogluconate dehydrogenase C-terminal domain-like"/>
    <property type="match status" value="1"/>
</dbReference>
<evidence type="ECO:0000313" key="9">
    <source>
        <dbReference type="EMBL" id="QCI80135.1"/>
    </source>
</evidence>
<dbReference type="InterPro" id="IPR028939">
    <property type="entry name" value="P5C_Rdtase_cat_N"/>
</dbReference>
<evidence type="ECO:0000256" key="1">
    <source>
        <dbReference type="ARBA" id="ARBA00005525"/>
    </source>
</evidence>
<reference evidence="10" key="1">
    <citation type="submission" date="2019-04" db="EMBL/GenBank/DDBJ databases">
        <title>Complete genome sequence of Sphingomonas sp. W1-2-3.</title>
        <authorList>
            <person name="Im W.T."/>
        </authorList>
    </citation>
    <scope>NUCLEOTIDE SEQUENCE [LARGE SCALE GENOMIC DNA]</scope>
    <source>
        <strain evidence="10">W1-2-3</strain>
    </source>
</reference>
<comment type="subcellular location">
    <subcellularLocation>
        <location evidence="4">Cytoplasm</location>
    </subcellularLocation>
</comment>
<evidence type="ECO:0000256" key="6">
    <source>
        <dbReference type="PIRSR" id="PIRSR000193-1"/>
    </source>
</evidence>
<name>A0A4D7C7S4_9SPHN</name>
<feature type="domain" description="Pyrroline-5-carboxylate reductase dimerisation" evidence="8">
    <location>
        <begin position="156"/>
        <end position="259"/>
    </location>
</feature>
<evidence type="ECO:0000256" key="4">
    <source>
        <dbReference type="HAMAP-Rule" id="MF_01925"/>
    </source>
</evidence>
<dbReference type="AlphaFoldDB" id="A0A4D7C7S4"/>
<comment type="pathway">
    <text evidence="4">Amino-acid biosynthesis; L-proline biosynthesis; L-proline from L-glutamate 5-semialdehyde: step 1/1.</text>
</comment>
<dbReference type="GO" id="GO:0055129">
    <property type="term" value="P:L-proline biosynthetic process"/>
    <property type="evidence" value="ECO:0007669"/>
    <property type="project" value="UniProtKB-UniRule"/>
</dbReference>
<dbReference type="InterPro" id="IPR036291">
    <property type="entry name" value="NAD(P)-bd_dom_sf"/>
</dbReference>
<keyword evidence="10" id="KW-1185">Reference proteome</keyword>
<evidence type="ECO:0000256" key="3">
    <source>
        <dbReference type="ARBA" id="ARBA00023002"/>
    </source>
</evidence>
<dbReference type="KEGG" id="hgn:E6W36_13370"/>
<dbReference type="PANTHER" id="PTHR11645:SF0">
    <property type="entry name" value="PYRROLINE-5-CARBOXYLATE REDUCTASE 3"/>
    <property type="match status" value="1"/>
</dbReference>
<keyword evidence="2 4" id="KW-0521">NADP</keyword>
<comment type="catalytic activity">
    <reaction evidence="4">
        <text>L-proline + NADP(+) = (S)-1-pyrroline-5-carboxylate + NADPH + 2 H(+)</text>
        <dbReference type="Rhea" id="RHEA:14109"/>
        <dbReference type="ChEBI" id="CHEBI:15378"/>
        <dbReference type="ChEBI" id="CHEBI:17388"/>
        <dbReference type="ChEBI" id="CHEBI:57783"/>
        <dbReference type="ChEBI" id="CHEBI:58349"/>
        <dbReference type="ChEBI" id="CHEBI:60039"/>
        <dbReference type="EC" id="1.5.1.2"/>
    </reaction>
</comment>
<dbReference type="Gene3D" id="1.10.3730.10">
    <property type="entry name" value="ProC C-terminal domain-like"/>
    <property type="match status" value="1"/>
</dbReference>
<comment type="similarity">
    <text evidence="1 4">Belongs to the pyrroline-5-carboxylate reductase family.</text>
</comment>
<proteinExistence type="inferred from homology"/>
<dbReference type="UniPathway" id="UPA00098">
    <property type="reaction ID" value="UER00361"/>
</dbReference>
<dbReference type="InterPro" id="IPR008927">
    <property type="entry name" value="6-PGluconate_DH-like_C_sf"/>
</dbReference>
<sequence>MTPAPHILLVGCGKMGSALARGWIAAGHPPDLLDIVSPSPPSVAGRHWSALPSEGRYDALVVAVKPQKVSEALTGAARLCGTGTLVLSVAAGTAIARLAALTGGQAPVVRAMPNTPSAIGCGIAALTAADSTPQPMRARAELLMRAVGETLWVDTEDALDAVTAVSGSGPAYVFHLIEALAQAGVSAGLSADLAMRLARQTVIGSARLAEASDRSAADLRADVTSPGGTTAAGLAVLMPELPELMRRTVAAAQARAAQLRALA</sequence>
<accession>A0A4D7C7S4</accession>
<dbReference type="FunFam" id="1.10.3730.10:FF:000001">
    <property type="entry name" value="Pyrroline-5-carboxylate reductase"/>
    <property type="match status" value="1"/>
</dbReference>
<comment type="function">
    <text evidence="4">Catalyzes the reduction of 1-pyrroline-5-carboxylate (PCA) to L-proline.</text>
</comment>
<feature type="binding site" evidence="6">
    <location>
        <begin position="63"/>
        <end position="66"/>
    </location>
    <ligand>
        <name>NADP(+)</name>
        <dbReference type="ChEBI" id="CHEBI:58349"/>
    </ligand>
</feature>
<protein>
    <recommendedName>
        <fullName evidence="4 5">Pyrroline-5-carboxylate reductase</fullName>
        <shortName evidence="4">P5C reductase</shortName>
        <shortName evidence="4">P5CR</shortName>
        <ecNumber evidence="4 5">1.5.1.2</ecNumber>
    </recommendedName>
    <alternativeName>
        <fullName evidence="4">PCA reductase</fullName>
    </alternativeName>
</protein>
<dbReference type="GO" id="GO:0004735">
    <property type="term" value="F:pyrroline-5-carboxylate reductase activity"/>
    <property type="evidence" value="ECO:0007669"/>
    <property type="project" value="UniProtKB-UniRule"/>
</dbReference>
<dbReference type="Proteomes" id="UP000298714">
    <property type="component" value="Chromosome"/>
</dbReference>
<dbReference type="EMBL" id="CP039704">
    <property type="protein sequence ID" value="QCI80135.1"/>
    <property type="molecule type" value="Genomic_DNA"/>
</dbReference>
<dbReference type="InterPro" id="IPR029036">
    <property type="entry name" value="P5CR_dimer"/>
</dbReference>
<evidence type="ECO:0000313" key="10">
    <source>
        <dbReference type="Proteomes" id="UP000298714"/>
    </source>
</evidence>
<comment type="catalytic activity">
    <reaction evidence="4">
        <text>L-proline + NAD(+) = (S)-1-pyrroline-5-carboxylate + NADH + 2 H(+)</text>
        <dbReference type="Rhea" id="RHEA:14105"/>
        <dbReference type="ChEBI" id="CHEBI:15378"/>
        <dbReference type="ChEBI" id="CHEBI:17388"/>
        <dbReference type="ChEBI" id="CHEBI:57540"/>
        <dbReference type="ChEBI" id="CHEBI:57945"/>
        <dbReference type="ChEBI" id="CHEBI:60039"/>
        <dbReference type="EC" id="1.5.1.2"/>
    </reaction>
</comment>
<evidence type="ECO:0000259" key="8">
    <source>
        <dbReference type="Pfam" id="PF14748"/>
    </source>
</evidence>
<dbReference type="PIRSF" id="PIRSF000193">
    <property type="entry name" value="Pyrrol-5-carb_rd"/>
    <property type="match status" value="1"/>
</dbReference>
<keyword evidence="4" id="KW-0028">Amino-acid biosynthesis</keyword>
<dbReference type="HAMAP" id="MF_01925">
    <property type="entry name" value="P5C_reductase"/>
    <property type="match status" value="1"/>
</dbReference>
<feature type="domain" description="Pyrroline-5-carboxylate reductase catalytic N-terminal" evidence="7">
    <location>
        <begin position="8"/>
        <end position="92"/>
    </location>
</feature>
<dbReference type="GO" id="GO:0005737">
    <property type="term" value="C:cytoplasm"/>
    <property type="evidence" value="ECO:0007669"/>
    <property type="project" value="UniProtKB-SubCell"/>
</dbReference>